<sequence>MDIIFKTQKLEKQCNSQKMLVRTYGSPRAGLIRRRLDELRAANSLQDIRYLPQARCHELKGSKKGDLSVDLDHPYRLILRPANEPIPLKADGGLDWANVTAIEIIGVEDTHG</sequence>
<evidence type="ECO:0000313" key="1">
    <source>
        <dbReference type="EMBL" id="SPD73986.1"/>
    </source>
</evidence>
<dbReference type="InterPro" id="IPR035093">
    <property type="entry name" value="RelE/ParE_toxin_dom_sf"/>
</dbReference>
<name>A0A445MWW5_9BACT</name>
<dbReference type="AlphaFoldDB" id="A0A445MWW5"/>
<dbReference type="EMBL" id="OJIN01000117">
    <property type="protein sequence ID" value="SPD73986.1"/>
    <property type="molecule type" value="Genomic_DNA"/>
</dbReference>
<gene>
    <name evidence="1" type="ORF">PITCH_A2030130</name>
</gene>
<protein>
    <submittedName>
        <fullName evidence="1">Toxin-antitoxin system, toxin component, RelE family</fullName>
    </submittedName>
</protein>
<dbReference type="SUPFAM" id="SSF143011">
    <property type="entry name" value="RelE-like"/>
    <property type="match status" value="1"/>
</dbReference>
<dbReference type="Gene3D" id="3.30.2310.20">
    <property type="entry name" value="RelE-like"/>
    <property type="match status" value="1"/>
</dbReference>
<reference evidence="1" key="1">
    <citation type="submission" date="2018-01" db="EMBL/GenBank/DDBJ databases">
        <authorList>
            <person name="Regsiter A."/>
            <person name="William W."/>
        </authorList>
    </citation>
    <scope>NUCLEOTIDE SEQUENCE</scope>
    <source>
        <strain evidence="1">TRIP AH-1</strain>
    </source>
</reference>
<accession>A0A445MWW5</accession>
<organism evidence="1">
    <name type="scientific">uncultured Desulfobacterium sp</name>
    <dbReference type="NCBI Taxonomy" id="201089"/>
    <lineage>
        <taxon>Bacteria</taxon>
        <taxon>Pseudomonadati</taxon>
        <taxon>Thermodesulfobacteriota</taxon>
        <taxon>Desulfobacteria</taxon>
        <taxon>Desulfobacterales</taxon>
        <taxon>Desulfobacteriaceae</taxon>
        <taxon>Desulfobacterium</taxon>
        <taxon>environmental samples</taxon>
    </lineage>
</organism>
<proteinExistence type="predicted"/>